<sequence length="17" mass="1969">MNDSINTKLVHWIDLLG</sequence>
<gene>
    <name evidence="1" type="primary">BnaCnng09870D</name>
    <name evidence="1" type="ORF">GSBRNA2T00071935001</name>
</gene>
<accession>A0A078HT36</accession>
<name>A0A078HT36_BRANA</name>
<evidence type="ECO:0000313" key="1">
    <source>
        <dbReference type="EMBL" id="CDY40896.1"/>
    </source>
</evidence>
<dbReference type="AlphaFoldDB" id="A0A078HT36"/>
<dbReference type="Proteomes" id="UP000028999">
    <property type="component" value="Unassembled WGS sequence"/>
</dbReference>
<dbReference type="PaxDb" id="3708-A0A078HT36"/>
<keyword evidence="2" id="KW-1185">Reference proteome</keyword>
<organism evidence="1 2">
    <name type="scientific">Brassica napus</name>
    <name type="common">Rape</name>
    <dbReference type="NCBI Taxonomy" id="3708"/>
    <lineage>
        <taxon>Eukaryota</taxon>
        <taxon>Viridiplantae</taxon>
        <taxon>Streptophyta</taxon>
        <taxon>Embryophyta</taxon>
        <taxon>Tracheophyta</taxon>
        <taxon>Spermatophyta</taxon>
        <taxon>Magnoliopsida</taxon>
        <taxon>eudicotyledons</taxon>
        <taxon>Gunneridae</taxon>
        <taxon>Pentapetalae</taxon>
        <taxon>rosids</taxon>
        <taxon>malvids</taxon>
        <taxon>Brassicales</taxon>
        <taxon>Brassicaceae</taxon>
        <taxon>Brassiceae</taxon>
        <taxon>Brassica</taxon>
    </lineage>
</organism>
<evidence type="ECO:0000313" key="2">
    <source>
        <dbReference type="Proteomes" id="UP000028999"/>
    </source>
</evidence>
<reference evidence="1 2" key="1">
    <citation type="journal article" date="2014" name="Science">
        <title>Plant genetics. Early allopolyploid evolution in the post-Neolithic Brassica napus oilseed genome.</title>
        <authorList>
            <person name="Chalhoub B."/>
            <person name="Denoeud F."/>
            <person name="Liu S."/>
            <person name="Parkin I.A."/>
            <person name="Tang H."/>
            <person name="Wang X."/>
            <person name="Chiquet J."/>
            <person name="Belcram H."/>
            <person name="Tong C."/>
            <person name="Samans B."/>
            <person name="Correa M."/>
            <person name="Da Silva C."/>
            <person name="Just J."/>
            <person name="Falentin C."/>
            <person name="Koh C.S."/>
            <person name="Le Clainche I."/>
            <person name="Bernard M."/>
            <person name="Bento P."/>
            <person name="Noel B."/>
            <person name="Labadie K."/>
            <person name="Alberti A."/>
            <person name="Charles M."/>
            <person name="Arnaud D."/>
            <person name="Guo H."/>
            <person name="Daviaud C."/>
            <person name="Alamery S."/>
            <person name="Jabbari K."/>
            <person name="Zhao M."/>
            <person name="Edger P.P."/>
            <person name="Chelaifa H."/>
            <person name="Tack D."/>
            <person name="Lassalle G."/>
            <person name="Mestiri I."/>
            <person name="Schnel N."/>
            <person name="Le Paslier M.C."/>
            <person name="Fan G."/>
            <person name="Renault V."/>
            <person name="Bayer P.E."/>
            <person name="Golicz A.A."/>
            <person name="Manoli S."/>
            <person name="Lee T.H."/>
            <person name="Thi V.H."/>
            <person name="Chalabi S."/>
            <person name="Hu Q."/>
            <person name="Fan C."/>
            <person name="Tollenaere R."/>
            <person name="Lu Y."/>
            <person name="Battail C."/>
            <person name="Shen J."/>
            <person name="Sidebottom C.H."/>
            <person name="Wang X."/>
            <person name="Canaguier A."/>
            <person name="Chauveau A."/>
            <person name="Berard A."/>
            <person name="Deniot G."/>
            <person name="Guan M."/>
            <person name="Liu Z."/>
            <person name="Sun F."/>
            <person name="Lim Y.P."/>
            <person name="Lyons E."/>
            <person name="Town C.D."/>
            <person name="Bancroft I."/>
            <person name="Wang X."/>
            <person name="Meng J."/>
            <person name="Ma J."/>
            <person name="Pires J.C."/>
            <person name="King G.J."/>
            <person name="Brunel D."/>
            <person name="Delourme R."/>
            <person name="Renard M."/>
            <person name="Aury J.M."/>
            <person name="Adams K.L."/>
            <person name="Batley J."/>
            <person name="Snowdon R.J."/>
            <person name="Tost J."/>
            <person name="Edwards D."/>
            <person name="Zhou Y."/>
            <person name="Hua W."/>
            <person name="Sharpe A.G."/>
            <person name="Paterson A.H."/>
            <person name="Guan C."/>
            <person name="Wincker P."/>
        </authorList>
    </citation>
    <scope>NUCLEOTIDE SEQUENCE [LARGE SCALE GENOMIC DNA]</scope>
    <source>
        <strain evidence="2">cv. Darmor-bzh</strain>
    </source>
</reference>
<dbReference type="EMBL" id="LK032483">
    <property type="protein sequence ID" value="CDY40896.1"/>
    <property type="molecule type" value="Genomic_DNA"/>
</dbReference>
<protein>
    <submittedName>
        <fullName evidence="1">BnaCnng09870D protein</fullName>
    </submittedName>
</protein>
<proteinExistence type="predicted"/>